<dbReference type="GO" id="GO:0008191">
    <property type="term" value="F:metalloendopeptidase inhibitor activity"/>
    <property type="evidence" value="ECO:0007669"/>
    <property type="project" value="UniProtKB-UniRule"/>
</dbReference>
<accession>A0A2G9R7G6</accession>
<dbReference type="Gene3D" id="3.10.450.10">
    <property type="match status" value="1"/>
</dbReference>
<proteinExistence type="inferred from homology"/>
<evidence type="ECO:0000313" key="7">
    <source>
        <dbReference type="Proteomes" id="UP000228934"/>
    </source>
</evidence>
<dbReference type="EMBL" id="KV954547">
    <property type="protein sequence ID" value="PIO23789.1"/>
    <property type="molecule type" value="Genomic_DNA"/>
</dbReference>
<name>A0A2G9R7G6_AQUCT</name>
<dbReference type="InterPro" id="IPR046350">
    <property type="entry name" value="Cystatin_sf"/>
</dbReference>
<keyword evidence="7" id="KW-1185">Reference proteome</keyword>
<keyword evidence="2 4" id="KW-0646">Protease inhibitor</keyword>
<evidence type="ECO:0000256" key="3">
    <source>
        <dbReference type="ARBA" id="ARBA00022737"/>
    </source>
</evidence>
<dbReference type="Proteomes" id="UP000228934">
    <property type="component" value="Unassembled WGS sequence"/>
</dbReference>
<gene>
    <name evidence="6" type="ORF">AB205_0221200</name>
</gene>
<evidence type="ECO:0000313" key="6">
    <source>
        <dbReference type="EMBL" id="PIO23789.1"/>
    </source>
</evidence>
<protein>
    <recommendedName>
        <fullName evidence="5">Cystatin LXN-type domain-containing protein</fullName>
    </recommendedName>
</protein>
<comment type="similarity">
    <text evidence="1 4">Belongs to the protease inhibitor I47 (latexin) family.</text>
</comment>
<evidence type="ECO:0000256" key="1">
    <source>
        <dbReference type="ARBA" id="ARBA00010083"/>
    </source>
</evidence>
<feature type="domain" description="Cystatin LXN-type" evidence="5">
    <location>
        <begin position="67"/>
        <end position="118"/>
    </location>
</feature>
<dbReference type="SUPFAM" id="SSF54403">
    <property type="entry name" value="Cystatin/monellin"/>
    <property type="match status" value="1"/>
</dbReference>
<sequence length="118" mass="13581">MMRPYNAFIFISLQQPEIMCTAEVLYYSDKNCPPDVKFTLQTKPENYTATQDQEFYTKMKNNKEPLVAENIPDKFGNVAPDMEPVWNLGIAAAGFVKWKNSTEETLFAMTVIDKVEQQ</sequence>
<dbReference type="OrthoDB" id="8898327at2759"/>
<dbReference type="PROSITE" id="PS52033">
    <property type="entry name" value="CYSTATIN_LXN"/>
    <property type="match status" value="1"/>
</dbReference>
<evidence type="ECO:0000256" key="2">
    <source>
        <dbReference type="ARBA" id="ARBA00022690"/>
    </source>
</evidence>
<evidence type="ECO:0000256" key="4">
    <source>
        <dbReference type="PROSITE-ProRule" id="PRU01377"/>
    </source>
</evidence>
<dbReference type="PANTHER" id="PTHR28591">
    <property type="entry name" value="LATEXIN"/>
    <property type="match status" value="1"/>
</dbReference>
<keyword evidence="3" id="KW-0677">Repeat</keyword>
<reference evidence="7" key="1">
    <citation type="journal article" date="2017" name="Nat. Commun.">
        <title>The North American bullfrog draft genome provides insight into hormonal regulation of long noncoding RNA.</title>
        <authorList>
            <person name="Hammond S.A."/>
            <person name="Warren R.L."/>
            <person name="Vandervalk B.P."/>
            <person name="Kucuk E."/>
            <person name="Khan H."/>
            <person name="Gibb E.A."/>
            <person name="Pandoh P."/>
            <person name="Kirk H."/>
            <person name="Zhao Y."/>
            <person name="Jones M."/>
            <person name="Mungall A.J."/>
            <person name="Coope R."/>
            <person name="Pleasance S."/>
            <person name="Moore R.A."/>
            <person name="Holt R.A."/>
            <person name="Round J.M."/>
            <person name="Ohora S."/>
            <person name="Walle B.V."/>
            <person name="Veldhoen N."/>
            <person name="Helbing C.C."/>
            <person name="Birol I."/>
        </authorList>
    </citation>
    <scope>NUCLEOTIDE SEQUENCE [LARGE SCALE GENOMIC DNA]</scope>
</reference>
<organism evidence="6 7">
    <name type="scientific">Aquarana catesbeiana</name>
    <name type="common">American bullfrog</name>
    <name type="synonym">Rana catesbeiana</name>
    <dbReference type="NCBI Taxonomy" id="8400"/>
    <lineage>
        <taxon>Eukaryota</taxon>
        <taxon>Metazoa</taxon>
        <taxon>Chordata</taxon>
        <taxon>Craniata</taxon>
        <taxon>Vertebrata</taxon>
        <taxon>Euteleostomi</taxon>
        <taxon>Amphibia</taxon>
        <taxon>Batrachia</taxon>
        <taxon>Anura</taxon>
        <taxon>Neobatrachia</taxon>
        <taxon>Ranoidea</taxon>
        <taxon>Ranidae</taxon>
        <taxon>Aquarana</taxon>
    </lineage>
</organism>
<feature type="non-terminal residue" evidence="6">
    <location>
        <position position="118"/>
    </location>
</feature>
<dbReference type="AlphaFoldDB" id="A0A2G9R7G6"/>
<dbReference type="PANTHER" id="PTHR28591:SF1">
    <property type="entry name" value="LATEXIN"/>
    <property type="match status" value="1"/>
</dbReference>
<dbReference type="InterPro" id="IPR049897">
    <property type="entry name" value="CYSTATIN_LXN"/>
</dbReference>
<dbReference type="InterPro" id="IPR009684">
    <property type="entry name" value="Latexin"/>
</dbReference>
<dbReference type="Pfam" id="PF06907">
    <property type="entry name" value="LXN"/>
    <property type="match status" value="1"/>
</dbReference>
<dbReference type="GO" id="GO:0005615">
    <property type="term" value="C:extracellular space"/>
    <property type="evidence" value="ECO:0007669"/>
    <property type="project" value="TreeGrafter"/>
</dbReference>
<evidence type="ECO:0000259" key="5">
    <source>
        <dbReference type="PROSITE" id="PS52033"/>
    </source>
</evidence>